<dbReference type="GO" id="GO:0016787">
    <property type="term" value="F:hydrolase activity"/>
    <property type="evidence" value="ECO:0007669"/>
    <property type="project" value="UniProtKB-UniRule"/>
</dbReference>
<keyword evidence="2 4" id="KW-0442">Lipid degradation</keyword>
<dbReference type="CDD" id="cd07208">
    <property type="entry name" value="Pat_hypo_Ecoli_yjju_like"/>
    <property type="match status" value="1"/>
</dbReference>
<feature type="domain" description="PNPLA" evidence="5">
    <location>
        <begin position="22"/>
        <end position="188"/>
    </location>
</feature>
<dbReference type="PROSITE" id="PS51635">
    <property type="entry name" value="PNPLA"/>
    <property type="match status" value="1"/>
</dbReference>
<dbReference type="AlphaFoldDB" id="A0A0R1U352"/>
<feature type="active site" description="Nucleophile" evidence="4">
    <location>
        <position position="55"/>
    </location>
</feature>
<dbReference type="PANTHER" id="PTHR14226">
    <property type="entry name" value="NEUROPATHY TARGET ESTERASE/SWISS CHEESE D.MELANOGASTER"/>
    <property type="match status" value="1"/>
</dbReference>
<gene>
    <name evidence="6" type="ORF">FC43_GL000843</name>
</gene>
<dbReference type="Pfam" id="PF19890">
    <property type="entry name" value="DUF6363"/>
    <property type="match status" value="1"/>
</dbReference>
<evidence type="ECO:0000313" key="6">
    <source>
        <dbReference type="EMBL" id="KRL87743.1"/>
    </source>
</evidence>
<dbReference type="InterPro" id="IPR037483">
    <property type="entry name" value="YjjU-like"/>
</dbReference>
<dbReference type="InterPro" id="IPR016035">
    <property type="entry name" value="Acyl_Trfase/lysoPLipase"/>
</dbReference>
<dbReference type="InterPro" id="IPR002641">
    <property type="entry name" value="PNPLA_dom"/>
</dbReference>
<keyword evidence="1 4" id="KW-0378">Hydrolase</keyword>
<protein>
    <recommendedName>
        <fullName evidence="5">PNPLA domain-containing protein</fullName>
    </recommendedName>
</protein>
<comment type="caution">
    <text evidence="4">Lacks conserved residue(s) required for the propagation of feature annotation.</text>
</comment>
<dbReference type="Gene3D" id="3.40.1090.10">
    <property type="entry name" value="Cytosolic phospholipase A2 catalytic domain"/>
    <property type="match status" value="2"/>
</dbReference>
<dbReference type="PATRIC" id="fig|1423760.3.peg.866"/>
<evidence type="ECO:0000256" key="2">
    <source>
        <dbReference type="ARBA" id="ARBA00022963"/>
    </source>
</evidence>
<dbReference type="Pfam" id="PF01734">
    <property type="entry name" value="Patatin"/>
    <property type="match status" value="1"/>
</dbReference>
<name>A0A0R1U352_9LACO</name>
<dbReference type="InterPro" id="IPR050301">
    <property type="entry name" value="NTE"/>
</dbReference>
<keyword evidence="3 4" id="KW-0443">Lipid metabolism</keyword>
<reference evidence="6 7" key="1">
    <citation type="journal article" date="2015" name="Genome Announc.">
        <title>Expanding the biotechnology potential of lactobacilli through comparative genomics of 213 strains and associated genera.</title>
        <authorList>
            <person name="Sun Z."/>
            <person name="Harris H.M."/>
            <person name="McCann A."/>
            <person name="Guo C."/>
            <person name="Argimon S."/>
            <person name="Zhang W."/>
            <person name="Yang X."/>
            <person name="Jeffery I.B."/>
            <person name="Cooney J.C."/>
            <person name="Kagawa T.F."/>
            <person name="Liu W."/>
            <person name="Song Y."/>
            <person name="Salvetti E."/>
            <person name="Wrobel A."/>
            <person name="Rasinkangas P."/>
            <person name="Parkhill J."/>
            <person name="Rea M.C."/>
            <person name="O'Sullivan O."/>
            <person name="Ritari J."/>
            <person name="Douillard F.P."/>
            <person name="Paul Ross R."/>
            <person name="Yang R."/>
            <person name="Briner A.E."/>
            <person name="Felis G.E."/>
            <person name="de Vos W.M."/>
            <person name="Barrangou R."/>
            <person name="Klaenhammer T.R."/>
            <person name="Caufield P.W."/>
            <person name="Cui Y."/>
            <person name="Zhang H."/>
            <person name="O'Toole P.W."/>
        </authorList>
    </citation>
    <scope>NUCLEOTIDE SEQUENCE [LARGE SCALE GENOMIC DNA]</scope>
    <source>
        <strain evidence="6 7">DSM 15946</strain>
    </source>
</reference>
<accession>A0A0R1U352</accession>
<proteinExistence type="predicted"/>
<evidence type="ECO:0000313" key="7">
    <source>
        <dbReference type="Proteomes" id="UP000050816"/>
    </source>
</evidence>
<dbReference type="EMBL" id="AZFK01000087">
    <property type="protein sequence ID" value="KRL87743.1"/>
    <property type="molecule type" value="Genomic_DNA"/>
</dbReference>
<evidence type="ECO:0000256" key="1">
    <source>
        <dbReference type="ARBA" id="ARBA00022801"/>
    </source>
</evidence>
<dbReference type="GO" id="GO:0016042">
    <property type="term" value="P:lipid catabolic process"/>
    <property type="evidence" value="ECO:0007669"/>
    <property type="project" value="UniProtKB-UniRule"/>
</dbReference>
<dbReference type="InterPro" id="IPR045943">
    <property type="entry name" value="DUF6363"/>
</dbReference>
<feature type="short sequence motif" description="GXSXG" evidence="4">
    <location>
        <begin position="53"/>
        <end position="57"/>
    </location>
</feature>
<dbReference type="PANTHER" id="PTHR14226:SF25">
    <property type="entry name" value="PHOSPHOESTERASE"/>
    <property type="match status" value="1"/>
</dbReference>
<organism evidence="6 7">
    <name type="scientific">Limosilactobacillus ingluviei DSM 15946</name>
    <dbReference type="NCBI Taxonomy" id="1423760"/>
    <lineage>
        <taxon>Bacteria</taxon>
        <taxon>Bacillati</taxon>
        <taxon>Bacillota</taxon>
        <taxon>Bacilli</taxon>
        <taxon>Lactobacillales</taxon>
        <taxon>Lactobacillaceae</taxon>
        <taxon>Limosilactobacillus</taxon>
    </lineage>
</organism>
<feature type="short sequence motif" description="DGA/G" evidence="4">
    <location>
        <begin position="175"/>
        <end position="177"/>
    </location>
</feature>
<dbReference type="Proteomes" id="UP000050816">
    <property type="component" value="Unassembled WGS sequence"/>
</dbReference>
<sequence>MYNNHYSNGITEEMKMLYNAALVLEGGAMRGQYSAGVTDAFLKHGIEFRSVIGVSAGALCGAQFVAKQYGRMIHVNTTYRHDPNYISLRRALKRQPVLNLDFLFEDHGWDWHNFDERAYRRAVSHFTIVATALATGTAVTFTDPVGEELEVALKASSSMPFFATPQMTAQGLCLDGGLANSIPFNIAQQQGYDKIVVVRTRPSDYRKKPSGKLVAQMFKHTFADYPAFVKTALARPTMYNEQVAKLNALTAAGQIFCLAPEQAVKVGRLEGNTKKLTQLYQQGLAQAEATLPALLAYLTR</sequence>
<evidence type="ECO:0000256" key="3">
    <source>
        <dbReference type="ARBA" id="ARBA00023098"/>
    </source>
</evidence>
<feature type="active site" description="Proton acceptor" evidence="4">
    <location>
        <position position="175"/>
    </location>
</feature>
<dbReference type="SUPFAM" id="SSF52151">
    <property type="entry name" value="FabD/lysophospholipase-like"/>
    <property type="match status" value="1"/>
</dbReference>
<evidence type="ECO:0000256" key="4">
    <source>
        <dbReference type="PROSITE-ProRule" id="PRU01161"/>
    </source>
</evidence>
<comment type="caution">
    <text evidence="6">The sequence shown here is derived from an EMBL/GenBank/DDBJ whole genome shotgun (WGS) entry which is preliminary data.</text>
</comment>
<evidence type="ECO:0000259" key="5">
    <source>
        <dbReference type="PROSITE" id="PS51635"/>
    </source>
</evidence>